<evidence type="ECO:0000259" key="2">
    <source>
        <dbReference type="Pfam" id="PF07744"/>
    </source>
</evidence>
<protein>
    <recommendedName>
        <fullName evidence="2">Spen paralogue and orthologue SPOC C-terminal domain-containing protein</fullName>
    </recommendedName>
</protein>
<keyword evidence="4" id="KW-1185">Reference proteome</keyword>
<organism evidence="3 4">
    <name type="scientific">Salix suchowensis</name>
    <dbReference type="NCBI Taxonomy" id="1278906"/>
    <lineage>
        <taxon>Eukaryota</taxon>
        <taxon>Viridiplantae</taxon>
        <taxon>Streptophyta</taxon>
        <taxon>Embryophyta</taxon>
        <taxon>Tracheophyta</taxon>
        <taxon>Spermatophyta</taxon>
        <taxon>Magnoliopsida</taxon>
        <taxon>eudicotyledons</taxon>
        <taxon>Gunneridae</taxon>
        <taxon>Pentapetalae</taxon>
        <taxon>rosids</taxon>
        <taxon>fabids</taxon>
        <taxon>Malpighiales</taxon>
        <taxon>Salicaceae</taxon>
        <taxon>Saliceae</taxon>
        <taxon>Salix</taxon>
    </lineage>
</organism>
<dbReference type="EMBL" id="JAPFFI010000017">
    <property type="protein sequence ID" value="KAJ6355120.1"/>
    <property type="molecule type" value="Genomic_DNA"/>
</dbReference>
<name>A0ABQ9ARU9_9ROSI</name>
<gene>
    <name evidence="3" type="ORF">OIU77_005667</name>
</gene>
<dbReference type="Pfam" id="PF07744">
    <property type="entry name" value="SPOC"/>
    <property type="match status" value="1"/>
</dbReference>
<evidence type="ECO:0000256" key="1">
    <source>
        <dbReference type="SAM" id="MobiDB-lite"/>
    </source>
</evidence>
<dbReference type="CDD" id="cd21538">
    <property type="entry name" value="SPOC_TFIIS"/>
    <property type="match status" value="1"/>
</dbReference>
<comment type="caution">
    <text evidence="3">The sequence shown here is derived from an EMBL/GenBank/DDBJ whole genome shotgun (WGS) entry which is preliminary data.</text>
</comment>
<dbReference type="Proteomes" id="UP001141253">
    <property type="component" value="Chromosome 18"/>
</dbReference>
<evidence type="ECO:0000313" key="3">
    <source>
        <dbReference type="EMBL" id="KAJ6355120.1"/>
    </source>
</evidence>
<reference evidence="3" key="1">
    <citation type="submission" date="2022-10" db="EMBL/GenBank/DDBJ databases">
        <authorList>
            <person name="Hyden B.L."/>
            <person name="Feng K."/>
            <person name="Yates T."/>
            <person name="Jawdy S."/>
            <person name="Smart L.B."/>
            <person name="Muchero W."/>
        </authorList>
    </citation>
    <scope>NUCLEOTIDE SEQUENCE</scope>
    <source>
        <tissue evidence="3">Shoot tip</tissue>
    </source>
</reference>
<sequence>MLQPVEFEGNNSNNNVSGLLRKRKLECGTGCIENNRLRSDVQCAGGGYLAVGCQDNFGERNRVRGGEDVTIRKETGVVVGKSGHSLVEMSPKTGDSYVNVVVEGGRRNGSPVDSIDESKSHVGKLASIAAEKLWDGSLQLNSSVTVSLVAFFKSGEKMPVLKWSEFLEVKGKVRLEAFEKYVQDLPRSRNRGLMVISLRCKEGSSKSGLAGMKEVAKGYKKGKRVGFVQLSQGIDLYVCPRSDSIITILAKHGFFKGMAAVEGNQDSLIGCVVWRRNQASSSSVLEKSERKHGSLYEQPLKSPSDSSVERLDQEQIAQLLMVMKTNNFEHKDIETKQVQTELPITSSTINNLLLTSTVLSNSPSKLNGLQTSSTHDSASYLPAMGNIAKKPLHAPYDDDLPEFDFGTACGILQTPASKPLHGSMLASNQREFRDFNPPRLPLDTLLKMPLQKKICVDGMNVHLPNLEEKYPSPSKMPVTTTAARPLKNLFDDDDDDMPEWSPPDIVSYTTRKSTTYTYSKAGISAVHQLMSHNGRPAHPSLSGEYILHGPNSSTVFNTNPLPLSRPPRDPFDAKLPVHHDGWNRRRC</sequence>
<evidence type="ECO:0000313" key="4">
    <source>
        <dbReference type="Proteomes" id="UP001141253"/>
    </source>
</evidence>
<feature type="region of interest" description="Disordered" evidence="1">
    <location>
        <begin position="283"/>
        <end position="309"/>
    </location>
</feature>
<reference evidence="3" key="2">
    <citation type="journal article" date="2023" name="Int. J. Mol. Sci.">
        <title>De Novo Assembly and Annotation of 11 Diverse Shrub Willow (Salix) Genomes Reveals Novel Gene Organization in Sex-Linked Regions.</title>
        <authorList>
            <person name="Hyden B."/>
            <person name="Feng K."/>
            <person name="Yates T.B."/>
            <person name="Jawdy S."/>
            <person name="Cereghino C."/>
            <person name="Smart L.B."/>
            <person name="Muchero W."/>
        </authorList>
    </citation>
    <scope>NUCLEOTIDE SEQUENCE</scope>
    <source>
        <tissue evidence="3">Shoot tip</tissue>
    </source>
</reference>
<accession>A0ABQ9ARU9</accession>
<feature type="domain" description="Spen paralogue and orthologue SPOC C-terminal" evidence="2">
    <location>
        <begin position="131"/>
        <end position="275"/>
    </location>
</feature>
<proteinExistence type="predicted"/>
<dbReference type="InterPro" id="IPR012921">
    <property type="entry name" value="SPOC_C"/>
</dbReference>
<dbReference type="PANTHER" id="PTHR11477:SF37">
    <property type="entry name" value="SPEN PARALOGUE AND ORTHOLOGUE SPOC C-TERMINAL DOMAIN-CONTAINING PROTEIN"/>
    <property type="match status" value="1"/>
</dbReference>
<dbReference type="PANTHER" id="PTHR11477">
    <property type="entry name" value="TRANSCRIPTION FACTOR S-II ZINC FINGER DOMAIN-CONTAINING PROTEIN"/>
    <property type="match status" value="1"/>
</dbReference>